<dbReference type="GO" id="GO:0006749">
    <property type="term" value="P:glutathione metabolic process"/>
    <property type="evidence" value="ECO:0007669"/>
    <property type="project" value="TreeGrafter"/>
</dbReference>
<comment type="caution">
    <text evidence="3">The sequence shown here is derived from an EMBL/GenBank/DDBJ whole genome shotgun (WGS) entry which is preliminary data.</text>
</comment>
<dbReference type="PANTHER" id="PTHR11365:SF2">
    <property type="entry name" value="5-OXOPROLINASE"/>
    <property type="match status" value="1"/>
</dbReference>
<sequence>MKKMFDENIGRLGFGIDRGGTFTDVFVVYPNGNCRTFKLLSEDPNYNDAPTEAIRRILSEYTRKEILKGQLIDVKHIAWIRMGTTVATNALLERKGEPMALLITKGFKDLLYIGNQSRPRIFEFDIKIPQTLYTEVVEIDERVLIDHPSCNMNISGQRIKASNGQPIIIEKSLDLNKVRQQLNLIYSKGIRSLAVLFIHSYIYSIHEETVGQLAREIGFLNVSLSSKVIPMVKAVPRGFTTCSDAYLTPIIHKYIQSFRSGFVNNLYGVQVEFMQSDGGLCPVESFIGSRAILSGPAGGCVGVSFTAYDLENREPVIGFDMGGTSTEFVSFLDVSRYDGRFVHVVDSVTAGIAIQAPQLEIKTVAAGGGSQLFFRDGLFVVGPDSAGSNPGPVCYSKGGPLAITDANVVLGRVLPEFFPKIFGPDEQQPLNKLASLKAFESLNKQVNAHMLAKGLPPISVQECALGFIRVANESMCRPIRTLTEAKGFDTSRHILSCFGGAGGQHACAIARALGMSKVKVHKYAGVLSAYGLVLADVLKISHLLNKRFESLEADSLNELISQGFNPEQCKFERILNMGYEYSGYSLMCQPIGNAKGDDYSHFIEAFEEKFTREFGFTLPKRAIIAHDVRVRVIAKRFLLQSEKVQEYSNSVPTCKLVTKCYFEVNWTQMNFVLDIKSLDRQLLSMQIVLNQLISIRVTILLVWLYNTCGT</sequence>
<gene>
    <name evidence="3" type="ORF">Mgra_00006280</name>
</gene>
<dbReference type="Proteomes" id="UP000605970">
    <property type="component" value="Unassembled WGS sequence"/>
</dbReference>
<dbReference type="AlphaFoldDB" id="A0A8S9ZLN9"/>
<dbReference type="InterPro" id="IPR045079">
    <property type="entry name" value="Oxoprolinase-like"/>
</dbReference>
<reference evidence="3" key="1">
    <citation type="journal article" date="2020" name="Ecol. Evol.">
        <title>Genome structure and content of the rice root-knot nematode (Meloidogyne graminicola).</title>
        <authorList>
            <person name="Phan N.T."/>
            <person name="Danchin E.G.J."/>
            <person name="Klopp C."/>
            <person name="Perfus-Barbeoch L."/>
            <person name="Kozlowski D.K."/>
            <person name="Koutsovoulos G.D."/>
            <person name="Lopez-Roques C."/>
            <person name="Bouchez O."/>
            <person name="Zahm M."/>
            <person name="Besnard G."/>
            <person name="Bellafiore S."/>
        </authorList>
    </citation>
    <scope>NUCLEOTIDE SEQUENCE</scope>
    <source>
        <strain evidence="3">VN-18</strain>
    </source>
</reference>
<evidence type="ECO:0000259" key="2">
    <source>
        <dbReference type="Pfam" id="PF05378"/>
    </source>
</evidence>
<evidence type="ECO:0000313" key="4">
    <source>
        <dbReference type="Proteomes" id="UP000605970"/>
    </source>
</evidence>
<evidence type="ECO:0000313" key="3">
    <source>
        <dbReference type="EMBL" id="KAF7634314.1"/>
    </source>
</evidence>
<dbReference type="GO" id="GO:0017168">
    <property type="term" value="F:5-oxoprolinase (ATP-hydrolyzing) activity"/>
    <property type="evidence" value="ECO:0007669"/>
    <property type="project" value="TreeGrafter"/>
</dbReference>
<feature type="domain" description="Hydantoinase/oxoprolinase N-terminal" evidence="2">
    <location>
        <begin position="14"/>
        <end position="218"/>
    </location>
</feature>
<dbReference type="PANTHER" id="PTHR11365">
    <property type="entry name" value="5-OXOPROLINASE RELATED"/>
    <property type="match status" value="1"/>
</dbReference>
<name>A0A8S9ZLN9_9BILA</name>
<evidence type="ECO:0008006" key="5">
    <source>
        <dbReference type="Google" id="ProtNLM"/>
    </source>
</evidence>
<evidence type="ECO:0000259" key="1">
    <source>
        <dbReference type="Pfam" id="PF01968"/>
    </source>
</evidence>
<organism evidence="3 4">
    <name type="scientific">Meloidogyne graminicola</name>
    <dbReference type="NCBI Taxonomy" id="189291"/>
    <lineage>
        <taxon>Eukaryota</taxon>
        <taxon>Metazoa</taxon>
        <taxon>Ecdysozoa</taxon>
        <taxon>Nematoda</taxon>
        <taxon>Chromadorea</taxon>
        <taxon>Rhabditida</taxon>
        <taxon>Tylenchina</taxon>
        <taxon>Tylenchomorpha</taxon>
        <taxon>Tylenchoidea</taxon>
        <taxon>Meloidogynidae</taxon>
        <taxon>Meloidogyninae</taxon>
        <taxon>Meloidogyne</taxon>
    </lineage>
</organism>
<feature type="domain" description="Hydantoinase A/oxoprolinase" evidence="1">
    <location>
        <begin position="237"/>
        <end position="539"/>
    </location>
</feature>
<dbReference type="OrthoDB" id="3643at2759"/>
<dbReference type="Pfam" id="PF05378">
    <property type="entry name" value="Hydant_A_N"/>
    <property type="match status" value="1"/>
</dbReference>
<dbReference type="Pfam" id="PF01968">
    <property type="entry name" value="Hydantoinase_A"/>
    <property type="match status" value="1"/>
</dbReference>
<proteinExistence type="predicted"/>
<keyword evidence="4" id="KW-1185">Reference proteome</keyword>
<dbReference type="GO" id="GO:0005829">
    <property type="term" value="C:cytosol"/>
    <property type="evidence" value="ECO:0007669"/>
    <property type="project" value="TreeGrafter"/>
</dbReference>
<dbReference type="InterPro" id="IPR008040">
    <property type="entry name" value="Hydant_A_N"/>
</dbReference>
<protein>
    <recommendedName>
        <fullName evidence="5">5-oxoprolinase</fullName>
    </recommendedName>
</protein>
<dbReference type="InterPro" id="IPR002821">
    <property type="entry name" value="Hydantoinase_A"/>
</dbReference>
<dbReference type="EMBL" id="JABEBT010000060">
    <property type="protein sequence ID" value="KAF7634314.1"/>
    <property type="molecule type" value="Genomic_DNA"/>
</dbReference>
<accession>A0A8S9ZLN9</accession>